<evidence type="ECO:0000256" key="2">
    <source>
        <dbReference type="ARBA" id="ARBA00007787"/>
    </source>
</evidence>
<dbReference type="EMBL" id="JAUQSZ010000001">
    <property type="protein sequence ID" value="MDO7841208.1"/>
    <property type="molecule type" value="Genomic_DNA"/>
</dbReference>
<dbReference type="PROSITE" id="PS00195">
    <property type="entry name" value="GLUTAREDOXIN_1"/>
    <property type="match status" value="1"/>
</dbReference>
<dbReference type="InterPro" id="IPR036249">
    <property type="entry name" value="Thioredoxin-like_sf"/>
</dbReference>
<keyword evidence="10" id="KW-1185">Reference proteome</keyword>
<keyword evidence="3 7" id="KW-0813">Transport</keyword>
<dbReference type="CDD" id="cd03418">
    <property type="entry name" value="GRX_GRXb_1_3_like"/>
    <property type="match status" value="1"/>
</dbReference>
<protein>
    <recommendedName>
        <fullName evidence="7">Glutaredoxin</fullName>
    </recommendedName>
</protein>
<name>A0ABT8ZUG2_9SPHN</name>
<dbReference type="RefSeq" id="WP_304559655.1">
    <property type="nucleotide sequence ID" value="NZ_JAUQSZ010000001.1"/>
</dbReference>
<dbReference type="InterPro" id="IPR011900">
    <property type="entry name" value="GRX_bact"/>
</dbReference>
<dbReference type="NCBIfam" id="TIGR02181">
    <property type="entry name" value="GRX_bact"/>
    <property type="match status" value="1"/>
</dbReference>
<sequence length="85" mass="9350">MAHIQIYTKAFCPYCSRALRLLADKGVEVEEFDITMGGPKRKEMLDRADGRSTVPQIFIDGRHVGGSDDLAALEREGKLDALLAA</sequence>
<dbReference type="PRINTS" id="PR00160">
    <property type="entry name" value="GLUTAREDOXIN"/>
</dbReference>
<dbReference type="Gene3D" id="3.40.30.10">
    <property type="entry name" value="Glutaredoxin"/>
    <property type="match status" value="1"/>
</dbReference>
<evidence type="ECO:0000256" key="3">
    <source>
        <dbReference type="ARBA" id="ARBA00022448"/>
    </source>
</evidence>
<evidence type="ECO:0000313" key="9">
    <source>
        <dbReference type="EMBL" id="MDO7841208.1"/>
    </source>
</evidence>
<dbReference type="InterPro" id="IPR011767">
    <property type="entry name" value="GLR_AS"/>
</dbReference>
<comment type="caution">
    <text evidence="9">The sequence shown here is derived from an EMBL/GenBank/DDBJ whole genome shotgun (WGS) entry which is preliminary data.</text>
</comment>
<evidence type="ECO:0000256" key="5">
    <source>
        <dbReference type="ARBA" id="ARBA00023157"/>
    </source>
</evidence>
<evidence type="ECO:0000256" key="7">
    <source>
        <dbReference type="RuleBase" id="RU364065"/>
    </source>
</evidence>
<dbReference type="PROSITE" id="PS51354">
    <property type="entry name" value="GLUTAREDOXIN_2"/>
    <property type="match status" value="1"/>
</dbReference>
<organism evidence="9 10">
    <name type="scientific">Sphingomonas immobilis</name>
    <dbReference type="NCBI Taxonomy" id="3063997"/>
    <lineage>
        <taxon>Bacteria</taxon>
        <taxon>Pseudomonadati</taxon>
        <taxon>Pseudomonadota</taxon>
        <taxon>Alphaproteobacteria</taxon>
        <taxon>Sphingomonadales</taxon>
        <taxon>Sphingomonadaceae</taxon>
        <taxon>Sphingomonas</taxon>
    </lineage>
</organism>
<dbReference type="InterPro" id="IPR014025">
    <property type="entry name" value="Glutaredoxin_subgr"/>
</dbReference>
<evidence type="ECO:0000313" key="10">
    <source>
        <dbReference type="Proteomes" id="UP001176468"/>
    </source>
</evidence>
<reference evidence="9" key="1">
    <citation type="submission" date="2023-07" db="EMBL/GenBank/DDBJ databases">
        <authorList>
            <person name="Kim M.K."/>
        </authorList>
    </citation>
    <scope>NUCLEOTIDE SEQUENCE</scope>
    <source>
        <strain evidence="9">CA1-15</strain>
    </source>
</reference>
<feature type="domain" description="Glutaredoxin" evidence="8">
    <location>
        <begin position="4"/>
        <end position="64"/>
    </location>
</feature>
<evidence type="ECO:0000256" key="4">
    <source>
        <dbReference type="ARBA" id="ARBA00022982"/>
    </source>
</evidence>
<evidence type="ECO:0000256" key="6">
    <source>
        <dbReference type="ARBA" id="ARBA00023284"/>
    </source>
</evidence>
<keyword evidence="7" id="KW-0963">Cytoplasm</keyword>
<accession>A0ABT8ZUG2</accession>
<gene>
    <name evidence="9" type="primary">grxC</name>
    <name evidence="9" type="ORF">Q5H94_02615</name>
</gene>
<dbReference type="SUPFAM" id="SSF52833">
    <property type="entry name" value="Thioredoxin-like"/>
    <property type="match status" value="1"/>
</dbReference>
<evidence type="ECO:0000256" key="1">
    <source>
        <dbReference type="ARBA" id="ARBA00002549"/>
    </source>
</evidence>
<keyword evidence="6 7" id="KW-0676">Redox-active center</keyword>
<dbReference type="PANTHER" id="PTHR45694">
    <property type="entry name" value="GLUTAREDOXIN 2"/>
    <property type="match status" value="1"/>
</dbReference>
<dbReference type="Pfam" id="PF00462">
    <property type="entry name" value="Glutaredoxin"/>
    <property type="match status" value="1"/>
</dbReference>
<comment type="similarity">
    <text evidence="2 7">Belongs to the glutaredoxin family.</text>
</comment>
<dbReference type="InterPro" id="IPR002109">
    <property type="entry name" value="Glutaredoxin"/>
</dbReference>
<dbReference type="Proteomes" id="UP001176468">
    <property type="component" value="Unassembled WGS sequence"/>
</dbReference>
<comment type="function">
    <text evidence="1 7">Has a glutathione-disulfide oxidoreductase activity in the presence of NADPH and glutathione reductase. Reduces low molecular weight disulfides and proteins.</text>
</comment>
<evidence type="ECO:0000259" key="8">
    <source>
        <dbReference type="Pfam" id="PF00462"/>
    </source>
</evidence>
<dbReference type="PANTHER" id="PTHR45694:SF18">
    <property type="entry name" value="GLUTAREDOXIN-1-RELATED"/>
    <property type="match status" value="1"/>
</dbReference>
<keyword evidence="4 7" id="KW-0249">Electron transport</keyword>
<keyword evidence="5" id="KW-1015">Disulfide bond</keyword>
<proteinExistence type="inferred from homology"/>